<feature type="region of interest" description="Disordered" evidence="1">
    <location>
        <begin position="108"/>
        <end position="137"/>
    </location>
</feature>
<sequence length="137" mass="15700">KQHIDQLDRKANPHRYQLSSGAELVHYIIPNMRNPSIHIWTKVGNEEYDTRTYIEYFSDIWERFSKDEATVYELINEVFEPQEQVNEAQANLLGAAFELVAGGQAQVHVGTGSGGSSSELPWNNKDKYSNKQTTTRR</sequence>
<evidence type="ECO:0000256" key="1">
    <source>
        <dbReference type="SAM" id="MobiDB-lite"/>
    </source>
</evidence>
<keyword evidence="3" id="KW-1185">Reference proteome</keyword>
<comment type="caution">
    <text evidence="2">The sequence shown here is derived from an EMBL/GenBank/DDBJ whole genome shotgun (WGS) entry which is preliminary data.</text>
</comment>
<gene>
    <name evidence="2" type="ORF">F2A26_15045</name>
</gene>
<accession>A0ABQ6RZQ3</accession>
<feature type="non-terminal residue" evidence="2">
    <location>
        <position position="1"/>
    </location>
</feature>
<proteinExistence type="predicted"/>
<name>A0ABQ6RZQ3_9BACT</name>
<dbReference type="Proteomes" id="UP000324870">
    <property type="component" value="Unassembled WGS sequence"/>
</dbReference>
<evidence type="ECO:0000313" key="3">
    <source>
        <dbReference type="Proteomes" id="UP000324870"/>
    </source>
</evidence>
<evidence type="ECO:0000313" key="2">
    <source>
        <dbReference type="EMBL" id="KAA3157215.1"/>
    </source>
</evidence>
<protein>
    <submittedName>
        <fullName evidence="2">Recombinase</fullName>
    </submittedName>
</protein>
<reference evidence="2 3" key="1">
    <citation type="journal article" date="2019" name="Nat. Med.">
        <title>A library of human gut bacterial isolates paired with longitudinal multiomics data enables mechanistic microbiome research.</title>
        <authorList>
            <person name="Poyet M."/>
            <person name="Groussin M."/>
            <person name="Gibbons S.M."/>
            <person name="Avila-Pacheco J."/>
            <person name="Jiang X."/>
            <person name="Kearney S.M."/>
            <person name="Perrotta A.R."/>
            <person name="Berdy B."/>
            <person name="Zhao S."/>
            <person name="Lieberman T.D."/>
            <person name="Swanson P.K."/>
            <person name="Smith M."/>
            <person name="Roesemann S."/>
            <person name="Alexander J.E."/>
            <person name="Rich S.A."/>
            <person name="Livny J."/>
            <person name="Vlamakis H."/>
            <person name="Clish C."/>
            <person name="Bullock K."/>
            <person name="Deik A."/>
            <person name="Scott J."/>
            <person name="Pierce K.A."/>
            <person name="Xavier R.J."/>
            <person name="Alm E.J."/>
        </authorList>
    </citation>
    <scope>NUCLEOTIDE SEQUENCE [LARGE SCALE GENOMIC DNA]</scope>
    <source>
        <strain evidence="2 3">BIOML-A1</strain>
    </source>
</reference>
<dbReference type="EMBL" id="VVND01000080">
    <property type="protein sequence ID" value="KAA3157215.1"/>
    <property type="molecule type" value="Genomic_DNA"/>
</dbReference>
<organism evidence="2 3">
    <name type="scientific">Alistipes finegoldii</name>
    <dbReference type="NCBI Taxonomy" id="214856"/>
    <lineage>
        <taxon>Bacteria</taxon>
        <taxon>Pseudomonadati</taxon>
        <taxon>Bacteroidota</taxon>
        <taxon>Bacteroidia</taxon>
        <taxon>Bacteroidales</taxon>
        <taxon>Rikenellaceae</taxon>
        <taxon>Alistipes</taxon>
    </lineage>
</organism>